<feature type="non-terminal residue" evidence="1">
    <location>
        <position position="1"/>
    </location>
</feature>
<feature type="non-terminal residue" evidence="1">
    <location>
        <position position="247"/>
    </location>
</feature>
<dbReference type="AlphaFoldDB" id="X1DVM0"/>
<evidence type="ECO:0000313" key="1">
    <source>
        <dbReference type="EMBL" id="GAH08964.1"/>
    </source>
</evidence>
<proteinExistence type="predicted"/>
<name>X1DVM0_9ZZZZ</name>
<gene>
    <name evidence="1" type="ORF">S01H4_55799</name>
</gene>
<dbReference type="EMBL" id="BART01032251">
    <property type="protein sequence ID" value="GAH08964.1"/>
    <property type="molecule type" value="Genomic_DNA"/>
</dbReference>
<protein>
    <submittedName>
        <fullName evidence="1">Uncharacterized protein</fullName>
    </submittedName>
</protein>
<organism evidence="1">
    <name type="scientific">marine sediment metagenome</name>
    <dbReference type="NCBI Taxonomy" id="412755"/>
    <lineage>
        <taxon>unclassified sequences</taxon>
        <taxon>metagenomes</taxon>
        <taxon>ecological metagenomes</taxon>
    </lineage>
</organism>
<accession>X1DVM0</accession>
<reference evidence="1" key="1">
    <citation type="journal article" date="2014" name="Front. Microbiol.">
        <title>High frequency of phylogenetically diverse reductive dehalogenase-homologous genes in deep subseafloor sedimentary metagenomes.</title>
        <authorList>
            <person name="Kawai M."/>
            <person name="Futagami T."/>
            <person name="Toyoda A."/>
            <person name="Takaki Y."/>
            <person name="Nishi S."/>
            <person name="Hori S."/>
            <person name="Arai W."/>
            <person name="Tsubouchi T."/>
            <person name="Morono Y."/>
            <person name="Uchiyama I."/>
            <person name="Ito T."/>
            <person name="Fujiyama A."/>
            <person name="Inagaki F."/>
            <person name="Takami H."/>
        </authorList>
    </citation>
    <scope>NUCLEOTIDE SEQUENCE</scope>
    <source>
        <strain evidence="1">Expedition CK06-06</strain>
    </source>
</reference>
<comment type="caution">
    <text evidence="1">The sequence shown here is derived from an EMBL/GenBank/DDBJ whole genome shotgun (WGS) entry which is preliminary data.</text>
</comment>
<sequence length="247" mass="27558">AILSPSAQFCAEAKEIVATKEWQQLQEGDTIPQGLHVKMDLSTGMKWVKLLSEEEEKADIAIKGDGSQVAITNTEQAQETNVNPKEAKESLSPMQHAIKITQLANAELSADASAKITSQLLKQAERQANVIESIASLNDFQGDTTTEELEYEMMYRTLLSLPREEIEGSGLDLPTIPAKNASEDEKSGFEKQIRAIWNVRQDLLKNMEEEYITDVTDIIAERIESLKDYLGDPGKHVRHILTMRESS</sequence>